<evidence type="ECO:0000313" key="2">
    <source>
        <dbReference type="EMBL" id="OEJ95866.1"/>
    </source>
</evidence>
<keyword evidence="3" id="KW-1185">Reference proteome</keyword>
<comment type="caution">
    <text evidence="2">The sequence shown here is derived from an EMBL/GenBank/DDBJ whole genome shotgun (WGS) entry which is preliminary data.</text>
</comment>
<dbReference type="EMBL" id="ASHX02000001">
    <property type="protein sequence ID" value="OEJ95866.1"/>
    <property type="molecule type" value="Genomic_DNA"/>
</dbReference>
<dbReference type="Proteomes" id="UP000095329">
    <property type="component" value="Unassembled WGS sequence"/>
</dbReference>
<keyword evidence="1" id="KW-1133">Transmembrane helix</keyword>
<keyword evidence="1" id="KW-0812">Transmembrane</keyword>
<feature type="transmembrane region" description="Helical" evidence="1">
    <location>
        <begin position="88"/>
        <end position="107"/>
    </location>
</feature>
<reference evidence="2 3" key="1">
    <citation type="journal article" date="2013" name="Genome Announc.">
        <title>Genome Sequence of Streptomyces violaceusniger Strain SPC6, a Halotolerant Streptomycete That Exhibits Rapid Growth and Development.</title>
        <authorList>
            <person name="Chen X."/>
            <person name="Zhang B."/>
            <person name="Zhang W."/>
            <person name="Wu X."/>
            <person name="Zhang M."/>
            <person name="Chen T."/>
            <person name="Liu G."/>
            <person name="Dyson P."/>
        </authorList>
    </citation>
    <scope>NUCLEOTIDE SEQUENCE [LARGE SCALE GENOMIC DNA]</scope>
    <source>
        <strain evidence="2 3">SPC6</strain>
    </source>
</reference>
<keyword evidence="1" id="KW-0472">Membrane</keyword>
<evidence type="ECO:0000256" key="1">
    <source>
        <dbReference type="SAM" id="Phobius"/>
    </source>
</evidence>
<dbReference type="eggNOG" id="ENOG50323Z3">
    <property type="taxonomic scope" value="Bacteria"/>
</dbReference>
<gene>
    <name evidence="2" type="ORF">J116_016660</name>
</gene>
<organism evidence="2 3">
    <name type="scientific">Streptomyces thermolilacinus SPC6</name>
    <dbReference type="NCBI Taxonomy" id="1306406"/>
    <lineage>
        <taxon>Bacteria</taxon>
        <taxon>Bacillati</taxon>
        <taxon>Actinomycetota</taxon>
        <taxon>Actinomycetes</taxon>
        <taxon>Kitasatosporales</taxon>
        <taxon>Streptomycetaceae</taxon>
        <taxon>Streptomyces</taxon>
    </lineage>
</organism>
<name>A0A1D3DU66_9ACTN</name>
<protein>
    <submittedName>
        <fullName evidence="2">Uncharacterized protein</fullName>
    </submittedName>
</protein>
<feature type="transmembrane region" description="Helical" evidence="1">
    <location>
        <begin position="127"/>
        <end position="146"/>
    </location>
</feature>
<feature type="transmembrane region" description="Helical" evidence="1">
    <location>
        <begin position="32"/>
        <end position="51"/>
    </location>
</feature>
<sequence length="147" mass="15581">MGGASRVPPTRARYGGQGEDGVIAEGLTAGQWWIVALAVSALVPAAFYFCLRSVKGAVFSLAVPVIGALSVLGFSAGRGHAEVEALVMYSVSMLSLALLLAALRPEVRTYAERRRRGEEYAAPKWKVNLYAVLVLAFATGLMVLLLA</sequence>
<dbReference type="AlphaFoldDB" id="A0A1D3DU66"/>
<proteinExistence type="predicted"/>
<evidence type="ECO:0000313" key="3">
    <source>
        <dbReference type="Proteomes" id="UP000095329"/>
    </source>
</evidence>
<accession>A0A1D3DU66</accession>
<feature type="transmembrane region" description="Helical" evidence="1">
    <location>
        <begin position="58"/>
        <end position="76"/>
    </location>
</feature>